<organism evidence="1 2">
    <name type="scientific">Clostridium cavendishii DSM 21758</name>
    <dbReference type="NCBI Taxonomy" id="1121302"/>
    <lineage>
        <taxon>Bacteria</taxon>
        <taxon>Bacillati</taxon>
        <taxon>Bacillota</taxon>
        <taxon>Clostridia</taxon>
        <taxon>Eubacteriales</taxon>
        <taxon>Clostridiaceae</taxon>
        <taxon>Clostridium</taxon>
    </lineage>
</organism>
<evidence type="ECO:0000313" key="1">
    <source>
        <dbReference type="EMBL" id="SHK39283.1"/>
    </source>
</evidence>
<dbReference type="OrthoDB" id="9934152at2"/>
<dbReference type="EMBL" id="FQZB01000016">
    <property type="protein sequence ID" value="SHK39283.1"/>
    <property type="molecule type" value="Genomic_DNA"/>
</dbReference>
<accession>A0A1M6S3G2</accession>
<dbReference type="Proteomes" id="UP000184310">
    <property type="component" value="Unassembled WGS sequence"/>
</dbReference>
<dbReference type="AlphaFoldDB" id="A0A1M6S3G2"/>
<proteinExistence type="predicted"/>
<name>A0A1M6S3G2_9CLOT</name>
<dbReference type="STRING" id="1121302.SAMN02745163_03743"/>
<reference evidence="1 2" key="1">
    <citation type="submission" date="2016-11" db="EMBL/GenBank/DDBJ databases">
        <authorList>
            <person name="Jaros S."/>
            <person name="Januszkiewicz K."/>
            <person name="Wedrychowicz H."/>
        </authorList>
    </citation>
    <scope>NUCLEOTIDE SEQUENCE [LARGE SCALE GENOMIC DNA]</scope>
    <source>
        <strain evidence="1 2">DSM 21758</strain>
    </source>
</reference>
<protein>
    <submittedName>
        <fullName evidence="1">Uncharacterized protein</fullName>
    </submittedName>
</protein>
<sequence>MKSEELHNLKVVGGKIKLDDFDLKGVTDYDLKCSALGTTELTLKIIVNSNVFVN</sequence>
<evidence type="ECO:0000313" key="2">
    <source>
        <dbReference type="Proteomes" id="UP000184310"/>
    </source>
</evidence>
<dbReference type="RefSeq" id="WP_159433275.1">
    <property type="nucleotide sequence ID" value="NZ_FQZB01000016.1"/>
</dbReference>
<gene>
    <name evidence="1" type="ORF">SAMN02745163_03743</name>
</gene>
<keyword evidence="2" id="KW-1185">Reference proteome</keyword>